<feature type="transmembrane region" description="Helical" evidence="6">
    <location>
        <begin position="362"/>
        <end position="381"/>
    </location>
</feature>
<keyword evidence="3 6" id="KW-0812">Transmembrane</keyword>
<feature type="transmembrane region" description="Helical" evidence="6">
    <location>
        <begin position="468"/>
        <end position="487"/>
    </location>
</feature>
<dbReference type="Gene3D" id="1.20.1740.10">
    <property type="entry name" value="Amino acid/polyamine transporter I"/>
    <property type="match status" value="1"/>
</dbReference>
<comment type="subcellular location">
    <subcellularLocation>
        <location evidence="1">Cell membrane</location>
        <topology evidence="1">Multi-pass membrane protein</topology>
    </subcellularLocation>
</comment>
<organism evidence="7 8">
    <name type="scientific">Faucicola osloensis</name>
    <name type="common">Moraxella osloensis</name>
    <dbReference type="NCBI Taxonomy" id="34062"/>
    <lineage>
        <taxon>Bacteria</taxon>
        <taxon>Pseudomonadati</taxon>
        <taxon>Pseudomonadota</taxon>
        <taxon>Gammaproteobacteria</taxon>
        <taxon>Moraxellales</taxon>
        <taxon>Moraxellaceae</taxon>
        <taxon>Faucicola</taxon>
    </lineage>
</organism>
<feature type="transmembrane region" description="Helical" evidence="6">
    <location>
        <begin position="137"/>
        <end position="157"/>
    </location>
</feature>
<evidence type="ECO:0000256" key="4">
    <source>
        <dbReference type="ARBA" id="ARBA00022989"/>
    </source>
</evidence>
<feature type="transmembrane region" description="Helical" evidence="6">
    <location>
        <begin position="306"/>
        <end position="326"/>
    </location>
</feature>
<keyword evidence="5 6" id="KW-0472">Membrane</keyword>
<keyword evidence="8" id="KW-1185">Reference proteome</keyword>
<sequence length="506" mass="54737">MSINSSISATLVNNDVQRLKADSIGLFSVLFMTIATAAPITAMLGNVPIAVGSGNGQFAPAGFMVATIILSFFAIGYAEMAKHITATGAFYSFISHGLGRVVGLGSGLTVTLTYIVFEAALIGIFSFFCQDLISSVFHIKVSWIVFALIMLIANGLLSYFDINLAAKVLGLFLILEILMLLAMAVAIFVHGGSPTGYHLETINPLNAFTPAAGIATANASLGLFFAFWSWVGFESTAMYGEESRNPKKIIPLATMIAVIGIGLFYVFISWMAIIGTGIEQSIHLAQDPATAAEIFYTPTRQYYGEWAVTLFKTLVITGSFACGLAFHNCAARYLYALGRENLLPQLGSTLGATHSQHGSPHIASNIQAVIATVIVLLFYLFGKDPYADLYTLLAILGTMGIMIVQALCAFAIIGYFYFNSENKSKAHWFKTGIAPFFGGIGMLYVVYLLWVNMAFAAGAAVNSLLYKFIPYIVLVTFFAGISLGLYFKYRDPSRYQVIGRITLDDK</sequence>
<reference evidence="7 8" key="1">
    <citation type="submission" date="2018-06" db="EMBL/GenBank/DDBJ databases">
        <authorList>
            <consortium name="Pathogen Informatics"/>
            <person name="Doyle S."/>
        </authorList>
    </citation>
    <scope>NUCLEOTIDE SEQUENCE [LARGE SCALE GENOMIC DNA]</scope>
    <source>
        <strain evidence="7 8">NCTC10465</strain>
    </source>
</reference>
<dbReference type="PIRSF" id="PIRSF006060">
    <property type="entry name" value="AA_transporter"/>
    <property type="match status" value="1"/>
</dbReference>
<keyword evidence="2" id="KW-1003">Cell membrane</keyword>
<feature type="transmembrane region" description="Helical" evidence="6">
    <location>
        <begin position="439"/>
        <end position="462"/>
    </location>
</feature>
<evidence type="ECO:0000256" key="1">
    <source>
        <dbReference type="ARBA" id="ARBA00004651"/>
    </source>
</evidence>
<dbReference type="InterPro" id="IPR050367">
    <property type="entry name" value="APC_superfamily"/>
</dbReference>
<evidence type="ECO:0000256" key="6">
    <source>
        <dbReference type="SAM" id="Phobius"/>
    </source>
</evidence>
<feature type="transmembrane region" description="Helical" evidence="6">
    <location>
        <begin position="24"/>
        <end position="45"/>
    </location>
</feature>
<accession>A0A378QX16</accession>
<dbReference type="Pfam" id="PF13520">
    <property type="entry name" value="AA_permease_2"/>
    <property type="match status" value="1"/>
</dbReference>
<feature type="transmembrane region" description="Helical" evidence="6">
    <location>
        <begin position="252"/>
        <end position="274"/>
    </location>
</feature>
<feature type="transmembrane region" description="Helical" evidence="6">
    <location>
        <begin position="101"/>
        <end position="125"/>
    </location>
</feature>
<dbReference type="GO" id="GO:0022857">
    <property type="term" value="F:transmembrane transporter activity"/>
    <property type="evidence" value="ECO:0007669"/>
    <property type="project" value="InterPro"/>
</dbReference>
<dbReference type="InterPro" id="IPR002293">
    <property type="entry name" value="AA/rel_permease1"/>
</dbReference>
<feature type="transmembrane region" description="Helical" evidence="6">
    <location>
        <begin position="211"/>
        <end position="231"/>
    </location>
</feature>
<evidence type="ECO:0000256" key="3">
    <source>
        <dbReference type="ARBA" id="ARBA00022692"/>
    </source>
</evidence>
<dbReference type="PANTHER" id="PTHR42770">
    <property type="entry name" value="AMINO ACID TRANSPORTER-RELATED"/>
    <property type="match status" value="1"/>
</dbReference>
<evidence type="ECO:0000313" key="7">
    <source>
        <dbReference type="EMBL" id="STZ04972.1"/>
    </source>
</evidence>
<dbReference type="RefSeq" id="WP_062335183.1">
    <property type="nucleotide sequence ID" value="NZ_CP014237.1"/>
</dbReference>
<feature type="transmembrane region" description="Helical" evidence="6">
    <location>
        <begin position="393"/>
        <end position="418"/>
    </location>
</feature>
<protein>
    <submittedName>
        <fullName evidence="7">Putrescine importer PuuP</fullName>
    </submittedName>
</protein>
<dbReference type="AlphaFoldDB" id="A0A378QX16"/>
<dbReference type="GeneID" id="35779505"/>
<evidence type="ECO:0000256" key="5">
    <source>
        <dbReference type="ARBA" id="ARBA00023136"/>
    </source>
</evidence>
<dbReference type="GO" id="GO:0005886">
    <property type="term" value="C:plasma membrane"/>
    <property type="evidence" value="ECO:0007669"/>
    <property type="project" value="UniProtKB-SubCell"/>
</dbReference>
<feature type="transmembrane region" description="Helical" evidence="6">
    <location>
        <begin position="169"/>
        <end position="191"/>
    </location>
</feature>
<name>A0A378QX16_FAUOS</name>
<evidence type="ECO:0000313" key="8">
    <source>
        <dbReference type="Proteomes" id="UP000255230"/>
    </source>
</evidence>
<dbReference type="PANTHER" id="PTHR42770:SF16">
    <property type="entry name" value="AMINO ACID PERMEASE"/>
    <property type="match status" value="1"/>
</dbReference>
<keyword evidence="4 6" id="KW-1133">Transmembrane helix</keyword>
<feature type="transmembrane region" description="Helical" evidence="6">
    <location>
        <begin position="57"/>
        <end position="80"/>
    </location>
</feature>
<proteinExistence type="predicted"/>
<evidence type="ECO:0000256" key="2">
    <source>
        <dbReference type="ARBA" id="ARBA00022475"/>
    </source>
</evidence>
<dbReference type="Proteomes" id="UP000255230">
    <property type="component" value="Unassembled WGS sequence"/>
</dbReference>
<dbReference type="KEGG" id="mos:AXE82_11595"/>
<dbReference type="EMBL" id="UGPY01000005">
    <property type="protein sequence ID" value="STZ04972.1"/>
    <property type="molecule type" value="Genomic_DNA"/>
</dbReference>
<gene>
    <name evidence="7" type="primary">puuP_2</name>
    <name evidence="7" type="ORF">NCTC10465_02428</name>
</gene>